<keyword evidence="4 6" id="KW-1133">Transmembrane helix</keyword>
<organism evidence="9 10">
    <name type="scientific">Roseivirga echinicomitans</name>
    <dbReference type="NCBI Taxonomy" id="296218"/>
    <lineage>
        <taxon>Bacteria</taxon>
        <taxon>Pseudomonadati</taxon>
        <taxon>Bacteroidota</taxon>
        <taxon>Cytophagia</taxon>
        <taxon>Cytophagales</taxon>
        <taxon>Roseivirgaceae</taxon>
        <taxon>Roseivirga</taxon>
    </lineage>
</organism>
<keyword evidence="2" id="KW-1003">Cell membrane</keyword>
<comment type="caution">
    <text evidence="9">The sequence shown here is derived from an EMBL/GenBank/DDBJ whole genome shotgun (WGS) entry which is preliminary data.</text>
</comment>
<evidence type="ECO:0000313" key="9">
    <source>
        <dbReference type="EMBL" id="KYG80216.1"/>
    </source>
</evidence>
<name>A0A150XN86_9BACT</name>
<evidence type="ECO:0000256" key="3">
    <source>
        <dbReference type="ARBA" id="ARBA00022692"/>
    </source>
</evidence>
<evidence type="ECO:0000256" key="6">
    <source>
        <dbReference type="SAM" id="Phobius"/>
    </source>
</evidence>
<feature type="transmembrane region" description="Helical" evidence="6">
    <location>
        <begin position="721"/>
        <end position="745"/>
    </location>
</feature>
<feature type="transmembrane region" description="Helical" evidence="6">
    <location>
        <begin position="805"/>
        <end position="827"/>
    </location>
</feature>
<feature type="transmembrane region" description="Helical" evidence="6">
    <location>
        <begin position="427"/>
        <end position="454"/>
    </location>
</feature>
<feature type="transmembrane region" description="Helical" evidence="6">
    <location>
        <begin position="336"/>
        <end position="362"/>
    </location>
</feature>
<protein>
    <recommendedName>
        <fullName evidence="11">ABC3 transporter permease protein domain-containing protein</fullName>
    </recommendedName>
</protein>
<keyword evidence="10" id="KW-1185">Reference proteome</keyword>
<dbReference type="InterPro" id="IPR003838">
    <property type="entry name" value="ABC3_permease_C"/>
</dbReference>
<dbReference type="PANTHER" id="PTHR30572:SF18">
    <property type="entry name" value="ABC-TYPE MACROLIDE FAMILY EXPORT SYSTEM PERMEASE COMPONENT 2"/>
    <property type="match status" value="1"/>
</dbReference>
<feature type="transmembrane region" description="Helical" evidence="6">
    <location>
        <begin position="81"/>
        <end position="102"/>
    </location>
</feature>
<dbReference type="InterPro" id="IPR050250">
    <property type="entry name" value="Macrolide_Exporter_MacB"/>
</dbReference>
<evidence type="ECO:0008006" key="11">
    <source>
        <dbReference type="Google" id="ProtNLM"/>
    </source>
</evidence>
<feature type="transmembrane region" description="Helical" evidence="6">
    <location>
        <begin position="475"/>
        <end position="499"/>
    </location>
</feature>
<feature type="domain" description="ABC3 transporter permease C-terminal" evidence="7">
    <location>
        <begin position="724"/>
        <end position="837"/>
    </location>
</feature>
<evidence type="ECO:0000313" key="10">
    <source>
        <dbReference type="Proteomes" id="UP000075615"/>
    </source>
</evidence>
<sequence length="844" mass="95399">MFPTSSTEEIEGDLNEDFYYNTQNQGHFTARLKYAFDVLMLVRLYFRMRSKNRKPTAMQNLFFFHFKFGLRAIYRQRLHQSINIATLTLGFSCFALIFLFVYNQQQKDNFLTEPERIVRLGSIAEWGEGAGSHVGIGQMLANELPGIEAYSNVSTSIVEIKTLNGNESFTETITNGLPSLVDIFQLEIIRGENIKSGIKSILISEKISQKLFSSLDVIGKELTLISRGNETNYTIAGVLKDLPVNASFSVDILKLFAMNESYYDLNSNIQVSYPAYFKVATNMDIDQMARKIPELLQAHTSSESLLSTQYVFRTLDEIKSNIDASDNFVEAIDGQVLFIFSVVGIVILLLALANYINLSAALSLRRVQEMCVRKVMGASKKTIIIQQVIESFIVCFIALILTSLVIFYFTNRIENYLDIPLRIPSNIIGWVILITFLGLITLTLIASLYPAVLVTSIKFSDFLKGKITQSPKGKLIRNLLLVIQFSISASLIIGTLTFLKQLSFIDEMHHTAKAGEVLILKGKIGKNPEVIKQQLNTIPSINKISISSMVPGPNDNSRGGMGTKDFESGFDFYIVDENFIDVLGLDIIQGNNFYNDEKGSETDFLINESLATMIKENPIGKSFDLGRSTPSRVLGIVRDFPVQTIKEKIKPTAYFLRRSNGDSDNSLNKVAIRFEPTDLKKTIAQIEEVWRSVYPDQPFDLEFMDDRIRRTYTAELKMGKVFGAFTAVAVLISFLGLFGLITYIVQVRMKEVSIRKILGANFLSLAQLLTRKIWYILILASVISFPLAYYLLQFWLESFAYRTEITAEVFITTLILFMAIVSMTIFWQVKRVTMLNPAEVLRNE</sequence>
<evidence type="ECO:0000259" key="7">
    <source>
        <dbReference type="Pfam" id="PF02687"/>
    </source>
</evidence>
<dbReference type="Pfam" id="PF02687">
    <property type="entry name" value="FtsX"/>
    <property type="match status" value="2"/>
</dbReference>
<proteinExistence type="predicted"/>
<dbReference type="PANTHER" id="PTHR30572">
    <property type="entry name" value="MEMBRANE COMPONENT OF TRANSPORTER-RELATED"/>
    <property type="match status" value="1"/>
</dbReference>
<feature type="transmembrane region" description="Helical" evidence="6">
    <location>
        <begin position="383"/>
        <end position="407"/>
    </location>
</feature>
<evidence type="ECO:0000259" key="8">
    <source>
        <dbReference type="Pfam" id="PF12704"/>
    </source>
</evidence>
<accession>A0A150XN86</accession>
<dbReference type="GO" id="GO:0022857">
    <property type="term" value="F:transmembrane transporter activity"/>
    <property type="evidence" value="ECO:0007669"/>
    <property type="project" value="TreeGrafter"/>
</dbReference>
<evidence type="ECO:0000256" key="5">
    <source>
        <dbReference type="ARBA" id="ARBA00023136"/>
    </source>
</evidence>
<dbReference type="STRING" id="296218.AWN68_17085"/>
<dbReference type="AlphaFoldDB" id="A0A150XN86"/>
<dbReference type="Pfam" id="PF12704">
    <property type="entry name" value="MacB_PCD"/>
    <property type="match status" value="1"/>
</dbReference>
<comment type="subcellular location">
    <subcellularLocation>
        <location evidence="1">Cell membrane</location>
        <topology evidence="1">Multi-pass membrane protein</topology>
    </subcellularLocation>
</comment>
<feature type="transmembrane region" description="Helical" evidence="6">
    <location>
        <begin position="28"/>
        <end position="46"/>
    </location>
</feature>
<dbReference type="GO" id="GO:0005886">
    <property type="term" value="C:plasma membrane"/>
    <property type="evidence" value="ECO:0007669"/>
    <property type="project" value="UniProtKB-SubCell"/>
</dbReference>
<dbReference type="InterPro" id="IPR025857">
    <property type="entry name" value="MacB_PCD"/>
</dbReference>
<feature type="transmembrane region" description="Helical" evidence="6">
    <location>
        <begin position="773"/>
        <end position="793"/>
    </location>
</feature>
<dbReference type="Proteomes" id="UP000075615">
    <property type="component" value="Unassembled WGS sequence"/>
</dbReference>
<evidence type="ECO:0000256" key="2">
    <source>
        <dbReference type="ARBA" id="ARBA00022475"/>
    </source>
</evidence>
<keyword evidence="5 6" id="KW-0472">Membrane</keyword>
<feature type="domain" description="MacB-like periplasmic core" evidence="8">
    <location>
        <begin position="82"/>
        <end position="293"/>
    </location>
</feature>
<gene>
    <name evidence="9" type="ORF">AWN68_17085</name>
</gene>
<evidence type="ECO:0000256" key="1">
    <source>
        <dbReference type="ARBA" id="ARBA00004651"/>
    </source>
</evidence>
<dbReference type="EMBL" id="LRDB01000008">
    <property type="protein sequence ID" value="KYG80216.1"/>
    <property type="molecule type" value="Genomic_DNA"/>
</dbReference>
<feature type="domain" description="ABC3 transporter permease C-terminal" evidence="7">
    <location>
        <begin position="342"/>
        <end position="457"/>
    </location>
</feature>
<evidence type="ECO:0000256" key="4">
    <source>
        <dbReference type="ARBA" id="ARBA00022989"/>
    </source>
</evidence>
<reference evidence="9 10" key="1">
    <citation type="submission" date="2016-01" db="EMBL/GenBank/DDBJ databases">
        <title>Genome sequencing of Roseivirga echinicomitans KMM 6058.</title>
        <authorList>
            <person name="Selvaratnam C."/>
            <person name="Thevarajoo S."/>
            <person name="Goh K.M."/>
            <person name="Ee R."/>
            <person name="Chan K.-G."/>
            <person name="Chong C.S."/>
        </authorList>
    </citation>
    <scope>NUCLEOTIDE SEQUENCE [LARGE SCALE GENOMIC DNA]</scope>
    <source>
        <strain evidence="9 10">KMM 6058</strain>
    </source>
</reference>
<keyword evidence="3 6" id="KW-0812">Transmembrane</keyword>